<keyword evidence="1 8" id="KW-0808">Transferase</keyword>
<dbReference type="EC" id="2.7.4.7" evidence="8"/>
<evidence type="ECO:0000256" key="5">
    <source>
        <dbReference type="SAM" id="MobiDB-lite"/>
    </source>
</evidence>
<dbReference type="Gene3D" id="3.40.1190.20">
    <property type="match status" value="1"/>
</dbReference>
<dbReference type="FunFam" id="3.40.1190.20:FF:000003">
    <property type="entry name" value="Phosphomethylpyrimidine kinase ThiD"/>
    <property type="match status" value="1"/>
</dbReference>
<feature type="domain" description="Thiamine-phosphate synthase ThiN" evidence="7">
    <location>
        <begin position="310"/>
        <end position="472"/>
    </location>
</feature>
<dbReference type="KEGG" id="hmp:K6T50_02085"/>
<evidence type="ECO:0000259" key="7">
    <source>
        <dbReference type="Pfam" id="PF10120"/>
    </source>
</evidence>
<name>A0A8T8WDS0_9EURY</name>
<evidence type="ECO:0000259" key="6">
    <source>
        <dbReference type="Pfam" id="PF08543"/>
    </source>
</evidence>
<dbReference type="AlphaFoldDB" id="A0A8T8WDS0"/>
<keyword evidence="9" id="KW-1185">Reference proteome</keyword>
<dbReference type="RefSeq" id="WP_222607786.1">
    <property type="nucleotide sequence ID" value="NZ_CP081958.1"/>
</dbReference>
<dbReference type="SUPFAM" id="SSF53613">
    <property type="entry name" value="Ribokinase-like"/>
    <property type="match status" value="1"/>
</dbReference>
<feature type="domain" description="Pyridoxamine kinase/Phosphomethylpyrimidine kinase" evidence="6">
    <location>
        <begin position="47"/>
        <end position="292"/>
    </location>
</feature>
<evidence type="ECO:0000256" key="2">
    <source>
        <dbReference type="ARBA" id="ARBA00022741"/>
    </source>
</evidence>
<evidence type="ECO:0000313" key="8">
    <source>
        <dbReference type="EMBL" id="QZP37981.1"/>
    </source>
</evidence>
<keyword evidence="2" id="KW-0547">Nucleotide-binding</keyword>
<feature type="compositionally biased region" description="Low complexity" evidence="5">
    <location>
        <begin position="16"/>
        <end position="42"/>
    </location>
</feature>
<protein>
    <submittedName>
        <fullName evidence="8">Bifunctional hydroxymethylpyrimidine kinase/phosphomethylpyrimidine kinase</fullName>
        <ecNumber evidence="8">2.7.1.49</ecNumber>
        <ecNumber evidence="8">2.7.4.7</ecNumber>
    </submittedName>
</protein>
<dbReference type="GO" id="GO:0005829">
    <property type="term" value="C:cytosol"/>
    <property type="evidence" value="ECO:0007669"/>
    <property type="project" value="TreeGrafter"/>
</dbReference>
<gene>
    <name evidence="8" type="primary">thiD</name>
    <name evidence="8" type="ORF">K6T50_02085</name>
</gene>
<evidence type="ECO:0000256" key="1">
    <source>
        <dbReference type="ARBA" id="ARBA00022679"/>
    </source>
</evidence>
<keyword evidence="4" id="KW-0067">ATP-binding</keyword>
<dbReference type="InterPro" id="IPR036409">
    <property type="entry name" value="Aldolase_II/adducin_N_sf"/>
</dbReference>
<reference evidence="8 9" key="1">
    <citation type="journal article" date="2021" name="Int. J. Syst. Evol. Microbiol.">
        <title>Halobaculum halophilum sp. nov. and Halobaculum salinum sp. nov., isolated from salt lake and saline soil.</title>
        <authorList>
            <person name="Cui H.L."/>
            <person name="Shi X.W."/>
            <person name="Yin X.M."/>
            <person name="Yang X.Y."/>
            <person name="Hou J."/>
            <person name="Zhu L."/>
        </authorList>
    </citation>
    <scope>NUCLEOTIDE SEQUENCE [LARGE SCALE GENOMIC DNA]</scope>
    <source>
        <strain evidence="8 9">NBRC 109044</strain>
    </source>
</reference>
<dbReference type="CDD" id="cd01169">
    <property type="entry name" value="HMPP_kinase"/>
    <property type="match status" value="1"/>
</dbReference>
<evidence type="ECO:0000256" key="4">
    <source>
        <dbReference type="ARBA" id="ARBA00022840"/>
    </source>
</evidence>
<dbReference type="GO" id="GO:0008902">
    <property type="term" value="F:hydroxymethylpyrimidine kinase activity"/>
    <property type="evidence" value="ECO:0007669"/>
    <property type="project" value="UniProtKB-EC"/>
</dbReference>
<proteinExistence type="predicted"/>
<dbReference type="PANTHER" id="PTHR20858">
    <property type="entry name" value="PHOSPHOMETHYLPYRIMIDINE KINASE"/>
    <property type="match status" value="1"/>
</dbReference>
<dbReference type="Pfam" id="PF10120">
    <property type="entry name" value="ThiN"/>
    <property type="match status" value="1"/>
</dbReference>
<dbReference type="InterPro" id="IPR004399">
    <property type="entry name" value="HMP/HMP-P_kinase_dom"/>
</dbReference>
<feature type="region of interest" description="Disordered" evidence="5">
    <location>
        <begin position="1"/>
        <end position="42"/>
    </location>
</feature>
<dbReference type="GeneID" id="86192825"/>
<dbReference type="InterPro" id="IPR013749">
    <property type="entry name" value="PM/HMP-P_kinase-1"/>
</dbReference>
<evidence type="ECO:0000256" key="3">
    <source>
        <dbReference type="ARBA" id="ARBA00022777"/>
    </source>
</evidence>
<dbReference type="SUPFAM" id="SSF53639">
    <property type="entry name" value="AraD/HMP-PK domain-like"/>
    <property type="match status" value="1"/>
</dbReference>
<keyword evidence="3 8" id="KW-0418">Kinase</keyword>
<dbReference type="Gene3D" id="3.40.225.10">
    <property type="entry name" value="Class II aldolase/adducin N-terminal domain"/>
    <property type="match status" value="1"/>
</dbReference>
<dbReference type="InterPro" id="IPR029056">
    <property type="entry name" value="Ribokinase-like"/>
</dbReference>
<organism evidence="8 9">
    <name type="scientific">Halobaculum magnesiiphilum</name>
    <dbReference type="NCBI Taxonomy" id="1017351"/>
    <lineage>
        <taxon>Archaea</taxon>
        <taxon>Methanobacteriati</taxon>
        <taxon>Methanobacteriota</taxon>
        <taxon>Stenosarchaea group</taxon>
        <taxon>Halobacteria</taxon>
        <taxon>Halobacteriales</taxon>
        <taxon>Haloferacaceae</taxon>
        <taxon>Halobaculum</taxon>
    </lineage>
</organism>
<dbReference type="GO" id="GO:0008972">
    <property type="term" value="F:phosphomethylpyrimidine kinase activity"/>
    <property type="evidence" value="ECO:0007669"/>
    <property type="project" value="UniProtKB-EC"/>
</dbReference>
<dbReference type="GO" id="GO:0009228">
    <property type="term" value="P:thiamine biosynthetic process"/>
    <property type="evidence" value="ECO:0007669"/>
    <property type="project" value="InterPro"/>
</dbReference>
<dbReference type="EMBL" id="CP081958">
    <property type="protein sequence ID" value="QZP37981.1"/>
    <property type="molecule type" value="Genomic_DNA"/>
</dbReference>
<dbReference type="EC" id="2.7.1.49" evidence="8"/>
<dbReference type="NCBIfam" id="TIGR00097">
    <property type="entry name" value="HMP-P_kinase"/>
    <property type="match status" value="1"/>
</dbReference>
<dbReference type="Pfam" id="PF08543">
    <property type="entry name" value="Phos_pyr_kin"/>
    <property type="match status" value="1"/>
</dbReference>
<evidence type="ECO:0000313" key="9">
    <source>
        <dbReference type="Proteomes" id="UP000826254"/>
    </source>
</evidence>
<dbReference type="Proteomes" id="UP000826254">
    <property type="component" value="Chromosome"/>
</dbReference>
<dbReference type="GO" id="GO:0005524">
    <property type="term" value="F:ATP binding"/>
    <property type="evidence" value="ECO:0007669"/>
    <property type="project" value="UniProtKB-KW"/>
</dbReference>
<accession>A0A8T8WDS0</accession>
<dbReference type="PANTHER" id="PTHR20858:SF17">
    <property type="entry name" value="HYDROXYMETHYLPYRIMIDINE_PHOSPHOMETHYLPYRIMIDINE KINASE THI20-RELATED"/>
    <property type="match status" value="1"/>
</dbReference>
<dbReference type="InterPro" id="IPR019293">
    <property type="entry name" value="ThiN"/>
</dbReference>
<sequence>MADHTAPNRARDPARDSASAVDWASDPASAGDPAATPPVALTVAGTDSGGGAGVAADLKAMAARGAFGTAAVTAVTAQNTAGVDSAHPVPPGEVAAQIRAVAADLPVAAAKTGMLGDAERVEAVAEALPESLPLVVDPVVVAASGARLLDEAGVEALRERLLDRATVVTPNAPEAELLTGREVATPADALAAARDLRSAGAEAALVTGGHLDPGPGDGVVDAFAGPEGMARFERDRVDTDATHGTGCTLSAAIAAELAGGGSPREAVAGAESYLDRTLPRGLPYGDGPGPVNHLGATRTDAATPAAAARLRAAVGRLERAGSAVADAVPEVGTNVAAAPAGAREPGEVVAVEGRLRSTGEGVRAAGSVARGASDHLARLLCGVREVDAGTRAVANVRPTEAAVDRLSDLGDVVRVDRREEPAEADGTMDWTAATAMADRARAPVAIVDDGAHGKEPMARVFGDSAATVVDRMLVAAGVDGD</sequence>